<dbReference type="PROSITE" id="PS01016">
    <property type="entry name" value="GLYCOPROTEASE"/>
    <property type="match status" value="1"/>
</dbReference>
<dbReference type="KEGG" id="eor:NARRFE1_00690"/>
<evidence type="ECO:0000313" key="10">
    <source>
        <dbReference type="Proteomes" id="UP000289537"/>
    </source>
</evidence>
<sequence>MIRVLGIETSCDDTCISIYDDKKGIILNTNINQNKIHHKYDGIVPNLASDKHINNIYKIFKKNKINFKKISLIAYTNGPGLFGSLITGVYIGKSLAYSLNIPSIPINHIEAHMISPMINNKNIKFPLIGLIISGGHTELIRSYKIGKYKIIGKTLDNSLGQTFDKVAKILNIKFPGSKIISKISKYGKLGKYKFPKPLINSKDLNFSFSGLKTHIYYLIKNNKNITIQDRFDISREFENSIINILINKSIKALNKYKINTLLISGGVSKNENIIKSLRKNINKKINIYYPKKKIRTDNSIMIAYLGYIKFFKNKKEIYYKYLNNLSIIINSKCSINNI</sequence>
<feature type="binding site" evidence="7">
    <location>
        <position position="108"/>
    </location>
    <ligand>
        <name>Fe cation</name>
        <dbReference type="ChEBI" id="CHEBI:24875"/>
    </ligand>
</feature>
<protein>
    <recommendedName>
        <fullName evidence="7">tRNA N6-adenosine threonylcarbamoyltransferase</fullName>
        <ecNumber evidence="7">2.3.1.234</ecNumber>
    </recommendedName>
    <alternativeName>
        <fullName evidence="7">N6-L-threonylcarbamoyladenine synthase</fullName>
        <shortName evidence="7">t(6)A synthase</shortName>
    </alternativeName>
    <alternativeName>
        <fullName evidence="7">t(6)A37 threonylcarbamoyladenosine biosynthesis protein TsaD</fullName>
    </alternativeName>
    <alternativeName>
        <fullName evidence="7">tRNA threonylcarbamoyladenosine biosynthesis protein TsaD</fullName>
    </alternativeName>
</protein>
<dbReference type="Gene3D" id="3.30.420.40">
    <property type="match status" value="2"/>
</dbReference>
<keyword evidence="2 7" id="KW-0819">tRNA processing</keyword>
<dbReference type="Pfam" id="PF00814">
    <property type="entry name" value="TsaD"/>
    <property type="match status" value="1"/>
</dbReference>
<dbReference type="SUPFAM" id="SSF53067">
    <property type="entry name" value="Actin-like ATPase domain"/>
    <property type="match status" value="1"/>
</dbReference>
<dbReference type="AlphaFoldDB" id="A0A2Z5T3P7"/>
<feature type="binding site" evidence="7">
    <location>
        <position position="164"/>
    </location>
    <ligand>
        <name>substrate</name>
    </ligand>
</feature>
<dbReference type="PANTHER" id="PTHR11735">
    <property type="entry name" value="TRNA N6-ADENOSINE THREONYLCARBAMOYLTRANSFERASE"/>
    <property type="match status" value="1"/>
</dbReference>
<accession>A0A2Z5T3P7</accession>
<dbReference type="EMBL" id="AP018161">
    <property type="protein sequence ID" value="BBA85020.1"/>
    <property type="molecule type" value="Genomic_DNA"/>
</dbReference>
<dbReference type="GO" id="GO:0005506">
    <property type="term" value="F:iron ion binding"/>
    <property type="evidence" value="ECO:0007669"/>
    <property type="project" value="UniProtKB-UniRule"/>
</dbReference>
<dbReference type="InterPro" id="IPR043129">
    <property type="entry name" value="ATPase_NBD"/>
</dbReference>
<comment type="cofactor">
    <cofactor evidence="7">
        <name>Fe(2+)</name>
        <dbReference type="ChEBI" id="CHEBI:29033"/>
    </cofactor>
    <text evidence="7">Binds 1 Fe(2+) ion per subunit.</text>
</comment>
<evidence type="ECO:0000256" key="3">
    <source>
        <dbReference type="ARBA" id="ARBA00022723"/>
    </source>
</evidence>
<evidence type="ECO:0000256" key="7">
    <source>
        <dbReference type="HAMAP-Rule" id="MF_01445"/>
    </source>
</evidence>
<keyword evidence="7" id="KW-0963">Cytoplasm</keyword>
<comment type="similarity">
    <text evidence="7">Belongs to the KAE1 / TsaD family.</text>
</comment>
<dbReference type="RefSeq" id="WP_232513736.1">
    <property type="nucleotide sequence ID" value="NZ_AP018161.1"/>
</dbReference>
<keyword evidence="5 7" id="KW-0012">Acyltransferase</keyword>
<dbReference type="PANTHER" id="PTHR11735:SF6">
    <property type="entry name" value="TRNA N6-ADENOSINE THREONYLCARBAMOYLTRANSFERASE, MITOCHONDRIAL"/>
    <property type="match status" value="1"/>
</dbReference>
<evidence type="ECO:0000313" key="9">
    <source>
        <dbReference type="EMBL" id="BBA85020.1"/>
    </source>
</evidence>
<evidence type="ECO:0000256" key="5">
    <source>
        <dbReference type="ARBA" id="ARBA00023315"/>
    </source>
</evidence>
<comment type="subcellular location">
    <subcellularLocation>
        <location evidence="7">Cytoplasm</location>
    </subcellularLocation>
</comment>
<dbReference type="GO" id="GO:0061711">
    <property type="term" value="F:tRNA N(6)-L-threonylcarbamoyladenine synthase activity"/>
    <property type="evidence" value="ECO:0007669"/>
    <property type="project" value="UniProtKB-EC"/>
</dbReference>
<comment type="catalytic activity">
    <reaction evidence="6 7">
        <text>L-threonylcarbamoyladenylate + adenosine(37) in tRNA = N(6)-L-threonylcarbamoyladenosine(37) in tRNA + AMP + H(+)</text>
        <dbReference type="Rhea" id="RHEA:37059"/>
        <dbReference type="Rhea" id="RHEA-COMP:10162"/>
        <dbReference type="Rhea" id="RHEA-COMP:10163"/>
        <dbReference type="ChEBI" id="CHEBI:15378"/>
        <dbReference type="ChEBI" id="CHEBI:73682"/>
        <dbReference type="ChEBI" id="CHEBI:74411"/>
        <dbReference type="ChEBI" id="CHEBI:74418"/>
        <dbReference type="ChEBI" id="CHEBI:456215"/>
        <dbReference type="EC" id="2.3.1.234"/>
    </reaction>
</comment>
<proteinExistence type="inferred from homology"/>
<organism evidence="9 10">
    <name type="scientific">endosymbiont of Rhynchophorus ferrugineus</name>
    <dbReference type="NCBI Taxonomy" id="1972133"/>
    <lineage>
        <taxon>Bacteria</taxon>
        <taxon>Pseudomonadati</taxon>
        <taxon>Pseudomonadota</taxon>
        <taxon>Gammaproteobacteria</taxon>
        <taxon>Candidatus Nardonella</taxon>
    </lineage>
</organism>
<dbReference type="InterPro" id="IPR017860">
    <property type="entry name" value="Peptidase_M22_CS"/>
</dbReference>
<gene>
    <name evidence="7 9" type="primary">tsaD</name>
    <name evidence="9" type="ORF">NARRFE1_00690</name>
</gene>
<feature type="binding site" evidence="7">
    <location>
        <begin position="131"/>
        <end position="135"/>
    </location>
    <ligand>
        <name>substrate</name>
    </ligand>
</feature>
<keyword evidence="10" id="KW-1185">Reference proteome</keyword>
<dbReference type="NCBIfam" id="TIGR00329">
    <property type="entry name" value="gcp_kae1"/>
    <property type="match status" value="1"/>
</dbReference>
<evidence type="ECO:0000259" key="8">
    <source>
        <dbReference type="Pfam" id="PF00814"/>
    </source>
</evidence>
<dbReference type="GO" id="GO:0002949">
    <property type="term" value="P:tRNA threonylcarbamoyladenosine modification"/>
    <property type="evidence" value="ECO:0007669"/>
    <property type="project" value="UniProtKB-UniRule"/>
</dbReference>
<dbReference type="EC" id="2.3.1.234" evidence="7"/>
<dbReference type="PRINTS" id="PR00789">
    <property type="entry name" value="OSIALOPTASE"/>
</dbReference>
<dbReference type="InterPro" id="IPR022450">
    <property type="entry name" value="TsaD"/>
</dbReference>
<dbReference type="InterPro" id="IPR017861">
    <property type="entry name" value="KAE1/TsaD"/>
</dbReference>
<feature type="domain" description="Gcp-like" evidence="8">
    <location>
        <begin position="25"/>
        <end position="304"/>
    </location>
</feature>
<evidence type="ECO:0000256" key="2">
    <source>
        <dbReference type="ARBA" id="ARBA00022694"/>
    </source>
</evidence>
<keyword evidence="3 7" id="KW-0479">Metal-binding</keyword>
<keyword evidence="1 7" id="KW-0808">Transferase</keyword>
<comment type="caution">
    <text evidence="7">Lacks conserved residue(s) required for the propagation of feature annotation.</text>
</comment>
<evidence type="ECO:0000256" key="4">
    <source>
        <dbReference type="ARBA" id="ARBA00023004"/>
    </source>
</evidence>
<evidence type="ECO:0000256" key="1">
    <source>
        <dbReference type="ARBA" id="ARBA00022679"/>
    </source>
</evidence>
<dbReference type="Proteomes" id="UP000289537">
    <property type="component" value="Chromosome"/>
</dbReference>
<feature type="binding site" evidence="7">
    <location>
        <position position="270"/>
    </location>
    <ligand>
        <name>substrate</name>
    </ligand>
</feature>
<dbReference type="HAMAP" id="MF_01445">
    <property type="entry name" value="TsaD"/>
    <property type="match status" value="1"/>
</dbReference>
<reference evidence="9 10" key="1">
    <citation type="journal article" date="2017" name="Proc. Natl. Acad. Sci. U.S.A.">
        <title>Small genome symbiont underlies cuticle hardness in beetles.</title>
        <authorList>
            <person name="Anbutsu H."/>
            <person name="Moriyama M."/>
            <person name="Nikoh N."/>
            <person name="Hosokawa T."/>
            <person name="Futahashi R."/>
            <person name="Tanahashi M."/>
            <person name="Meng X.Y."/>
            <person name="Kuriwada T."/>
            <person name="Mori N."/>
            <person name="Oshima K."/>
            <person name="Hattori M."/>
            <person name="Fujie M."/>
            <person name="Satoh N."/>
            <person name="Maeda T."/>
            <person name="Shigenobu S."/>
            <person name="Koga R."/>
            <person name="Fukatsu T."/>
        </authorList>
    </citation>
    <scope>NUCLEOTIDE SEQUENCE [LARGE SCALE GENOMIC DNA]</scope>
    <source>
        <strain evidence="9">NARRFE1</strain>
    </source>
</reference>
<evidence type="ECO:0000256" key="6">
    <source>
        <dbReference type="ARBA" id="ARBA00048117"/>
    </source>
</evidence>
<comment type="function">
    <text evidence="7">Required for the formation of a threonylcarbamoyl group on adenosine at position 37 (t(6)A37) in tRNAs that read codons beginning with adenine. Is involved in the transfer of the threonylcarbamoyl moiety of threonylcarbamoyl-AMP (TC-AMP) to the N6 group of A37, together with TsaE and TsaB. TsaD likely plays a direct catalytic role in this reaction.</text>
</comment>
<dbReference type="InterPro" id="IPR000905">
    <property type="entry name" value="Gcp-like_dom"/>
</dbReference>
<dbReference type="GO" id="GO:0005737">
    <property type="term" value="C:cytoplasm"/>
    <property type="evidence" value="ECO:0007669"/>
    <property type="project" value="UniProtKB-SubCell"/>
</dbReference>
<name>A0A2Z5T3P7_9GAMM</name>
<keyword evidence="4 7" id="KW-0408">Iron</keyword>
<feature type="binding site" evidence="7">
    <location>
        <position position="112"/>
    </location>
    <ligand>
        <name>Fe cation</name>
        <dbReference type="ChEBI" id="CHEBI:24875"/>
    </ligand>
</feature>
<dbReference type="NCBIfam" id="TIGR03723">
    <property type="entry name" value="T6A_TsaD_YgjD"/>
    <property type="match status" value="1"/>
</dbReference>
<feature type="binding site" evidence="7">
    <location>
        <position position="297"/>
    </location>
    <ligand>
        <name>Fe cation</name>
        <dbReference type="ChEBI" id="CHEBI:24875"/>
    </ligand>
</feature>